<dbReference type="AlphaFoldDB" id="A0A6N4W559"/>
<dbReference type="GO" id="GO:0003700">
    <property type="term" value="F:DNA-binding transcription factor activity"/>
    <property type="evidence" value="ECO:0007669"/>
    <property type="project" value="TreeGrafter"/>
</dbReference>
<keyword evidence="3" id="KW-0804">Transcription</keyword>
<evidence type="ECO:0000313" key="7">
    <source>
        <dbReference type="Proteomes" id="UP000467249"/>
    </source>
</evidence>
<accession>A0A6N4W559</accession>
<evidence type="ECO:0000259" key="4">
    <source>
        <dbReference type="Pfam" id="PF00440"/>
    </source>
</evidence>
<dbReference type="Proteomes" id="UP000467249">
    <property type="component" value="Chromosome"/>
</dbReference>
<dbReference type="GO" id="GO:0000976">
    <property type="term" value="F:transcription cis-regulatory region binding"/>
    <property type="evidence" value="ECO:0007669"/>
    <property type="project" value="TreeGrafter"/>
</dbReference>
<name>A0A6N4W559_9MYCO</name>
<sequence length="188" mass="20661">MDNAAPLDKQAVLDAALAEIITVGIDNFTVERVAKRLGVDTEVITRIWGDRRVLLLDAQLSSSARRVPIPDTGTLRGDLLALVQSQIELSETVGGRRALHRFLAAAGDADLSEVRADFWRVRLGELTVVLRRAAERGELRDDVDVLEAMKVFSGASLFDVVFVDAPIRPEFVTQLLDIFIRGISKTPV</sequence>
<dbReference type="Gene3D" id="1.10.357.10">
    <property type="entry name" value="Tetracycline Repressor, domain 2"/>
    <property type="match status" value="1"/>
</dbReference>
<proteinExistence type="predicted"/>
<dbReference type="PANTHER" id="PTHR30055:SF148">
    <property type="entry name" value="TETR-FAMILY TRANSCRIPTIONAL REGULATOR"/>
    <property type="match status" value="1"/>
</dbReference>
<dbReference type="EMBL" id="AP022620">
    <property type="protein sequence ID" value="BBZ75214.1"/>
    <property type="molecule type" value="Genomic_DNA"/>
</dbReference>
<dbReference type="InterPro" id="IPR009057">
    <property type="entry name" value="Homeodomain-like_sf"/>
</dbReference>
<dbReference type="SUPFAM" id="SSF48498">
    <property type="entry name" value="Tetracyclin repressor-like, C-terminal domain"/>
    <property type="match status" value="1"/>
</dbReference>
<evidence type="ECO:0000256" key="3">
    <source>
        <dbReference type="ARBA" id="ARBA00023163"/>
    </source>
</evidence>
<evidence type="ECO:0000256" key="2">
    <source>
        <dbReference type="ARBA" id="ARBA00023125"/>
    </source>
</evidence>
<dbReference type="RefSeq" id="WP_163802840.1">
    <property type="nucleotide sequence ID" value="NZ_AP022620.1"/>
</dbReference>
<dbReference type="InterPro" id="IPR001647">
    <property type="entry name" value="HTH_TetR"/>
</dbReference>
<feature type="domain" description="HTH tetR-type" evidence="4">
    <location>
        <begin position="13"/>
        <end position="56"/>
    </location>
</feature>
<keyword evidence="1" id="KW-0805">Transcription regulation</keyword>
<reference evidence="6 7" key="1">
    <citation type="journal article" date="2019" name="Emerg. Microbes Infect.">
        <title>Comprehensive subspecies identification of 175 nontuberculous mycobacteria species based on 7547 genomic profiles.</title>
        <authorList>
            <person name="Matsumoto Y."/>
            <person name="Kinjo T."/>
            <person name="Motooka D."/>
            <person name="Nabeya D."/>
            <person name="Jung N."/>
            <person name="Uechi K."/>
            <person name="Horii T."/>
            <person name="Iida T."/>
            <person name="Fujita J."/>
            <person name="Nakamura S."/>
        </authorList>
    </citation>
    <scope>NUCLEOTIDE SEQUENCE [LARGE SCALE GENOMIC DNA]</scope>
    <source>
        <strain evidence="6 7">JCM 30275</strain>
    </source>
</reference>
<evidence type="ECO:0000259" key="5">
    <source>
        <dbReference type="Pfam" id="PF16859"/>
    </source>
</evidence>
<evidence type="ECO:0000256" key="1">
    <source>
        <dbReference type="ARBA" id="ARBA00023015"/>
    </source>
</evidence>
<dbReference type="Pfam" id="PF16859">
    <property type="entry name" value="TetR_C_11"/>
    <property type="match status" value="1"/>
</dbReference>
<gene>
    <name evidence="6" type="ORF">MANY_05510</name>
</gene>
<dbReference type="SUPFAM" id="SSF46689">
    <property type="entry name" value="Homeodomain-like"/>
    <property type="match status" value="1"/>
</dbReference>
<dbReference type="PANTHER" id="PTHR30055">
    <property type="entry name" value="HTH-TYPE TRANSCRIPTIONAL REGULATOR RUTR"/>
    <property type="match status" value="1"/>
</dbReference>
<dbReference type="InterPro" id="IPR050109">
    <property type="entry name" value="HTH-type_TetR-like_transc_reg"/>
</dbReference>
<keyword evidence="7" id="KW-1185">Reference proteome</keyword>
<feature type="domain" description="Tetracyclin repressor-like C-terminal" evidence="5">
    <location>
        <begin position="69"/>
        <end position="177"/>
    </location>
</feature>
<keyword evidence="2" id="KW-0238">DNA-binding</keyword>
<dbReference type="KEGG" id="many:MANY_05510"/>
<dbReference type="Gene3D" id="1.10.10.60">
    <property type="entry name" value="Homeodomain-like"/>
    <property type="match status" value="1"/>
</dbReference>
<protein>
    <submittedName>
        <fullName evidence="6">TetR family transcriptional regulator</fullName>
    </submittedName>
</protein>
<dbReference type="InterPro" id="IPR011075">
    <property type="entry name" value="TetR_C"/>
</dbReference>
<dbReference type="Pfam" id="PF00440">
    <property type="entry name" value="TetR_N"/>
    <property type="match status" value="1"/>
</dbReference>
<dbReference type="InterPro" id="IPR036271">
    <property type="entry name" value="Tet_transcr_reg_TetR-rel_C_sf"/>
</dbReference>
<evidence type="ECO:0000313" key="6">
    <source>
        <dbReference type="EMBL" id="BBZ75214.1"/>
    </source>
</evidence>
<organism evidence="6 7">
    <name type="scientific">Mycolicibacterium anyangense</name>
    <dbReference type="NCBI Taxonomy" id="1431246"/>
    <lineage>
        <taxon>Bacteria</taxon>
        <taxon>Bacillati</taxon>
        <taxon>Actinomycetota</taxon>
        <taxon>Actinomycetes</taxon>
        <taxon>Mycobacteriales</taxon>
        <taxon>Mycobacteriaceae</taxon>
        <taxon>Mycolicibacterium</taxon>
    </lineage>
</organism>